<dbReference type="EMBL" id="UYRR01004495">
    <property type="protein sequence ID" value="VDK21078.1"/>
    <property type="molecule type" value="Genomic_DNA"/>
</dbReference>
<dbReference type="SUPFAM" id="SSF51126">
    <property type="entry name" value="Pectin lyase-like"/>
    <property type="match status" value="1"/>
</dbReference>
<proteinExistence type="predicted"/>
<dbReference type="AlphaFoldDB" id="A0A3P6PNV1"/>
<dbReference type="InterPro" id="IPR011050">
    <property type="entry name" value="Pectin_lyase_fold/virulence"/>
</dbReference>
<dbReference type="InterPro" id="IPR039448">
    <property type="entry name" value="Beta_helix"/>
</dbReference>
<keyword evidence="3" id="KW-1185">Reference proteome</keyword>
<protein>
    <recommendedName>
        <fullName evidence="1">Right handed beta helix domain-containing protein</fullName>
    </recommendedName>
</protein>
<dbReference type="Proteomes" id="UP000267096">
    <property type="component" value="Unassembled WGS sequence"/>
</dbReference>
<evidence type="ECO:0000313" key="2">
    <source>
        <dbReference type="EMBL" id="VDK21078.1"/>
    </source>
</evidence>
<name>A0A3P6PNV1_ANISI</name>
<feature type="domain" description="Right handed beta helix" evidence="1">
    <location>
        <begin position="9"/>
        <end position="157"/>
    </location>
</feature>
<evidence type="ECO:0000259" key="1">
    <source>
        <dbReference type="Pfam" id="PF13229"/>
    </source>
</evidence>
<sequence>MTSVSNDLNGIVLNGSVDLNINRAKVLSNRNDGIVTSLDADSSVQISDSVVANNGNAGLRALPAERTRFKIIATNFTAHHNGEAIVAMKQTKLDLSVDNCNFWMNNVGVITLNEMFKCDLRISRCNFTRNKGTTLSIKRFHSATNIQVTENRFAYNQLHKTNILNAVVDMETLEDGSRVHINDNAFVRNTMENIVRIMNSDVVTGQSTPTQVSFSSNTLLANLAVDVMLISVPNANITQNRFEDVQAQCELKTGFKMGNALISAPNNFWGTDKEIEVKTIINFFVPELKTAFTFRDCSLWKCDCH</sequence>
<accession>A0A3P6PNV1</accession>
<evidence type="ECO:0000313" key="3">
    <source>
        <dbReference type="Proteomes" id="UP000267096"/>
    </source>
</evidence>
<gene>
    <name evidence="2" type="ORF">ASIM_LOCUS3061</name>
</gene>
<reference evidence="2 3" key="1">
    <citation type="submission" date="2018-11" db="EMBL/GenBank/DDBJ databases">
        <authorList>
            <consortium name="Pathogen Informatics"/>
        </authorList>
    </citation>
    <scope>NUCLEOTIDE SEQUENCE [LARGE SCALE GENOMIC DNA]</scope>
</reference>
<dbReference type="OrthoDB" id="5790562at2759"/>
<dbReference type="Pfam" id="PF13229">
    <property type="entry name" value="Beta_helix"/>
    <property type="match status" value="1"/>
</dbReference>
<organism evidence="2 3">
    <name type="scientific">Anisakis simplex</name>
    <name type="common">Herring worm</name>
    <dbReference type="NCBI Taxonomy" id="6269"/>
    <lineage>
        <taxon>Eukaryota</taxon>
        <taxon>Metazoa</taxon>
        <taxon>Ecdysozoa</taxon>
        <taxon>Nematoda</taxon>
        <taxon>Chromadorea</taxon>
        <taxon>Rhabditida</taxon>
        <taxon>Spirurina</taxon>
        <taxon>Ascaridomorpha</taxon>
        <taxon>Ascaridoidea</taxon>
        <taxon>Anisakidae</taxon>
        <taxon>Anisakis</taxon>
        <taxon>Anisakis simplex complex</taxon>
    </lineage>
</organism>